<proteinExistence type="predicted"/>
<sequence length="183" mass="20611">MDKVMEEIGLRIKGLREACDVTCEDMAAELEVPLETYKKWEETGADVPISAIYHMARHFGVEFTEILTGTAAKLNTYHVVRNGEGMEVDRNPEYHFEDLAWRYTGKVMQPLLVVLDPTDKPAKLVTHTGQEFNLVTEGCVIVSWGTKEFELHPGDSIYFNPEVPHGQRCAGDKPAKFVTIIAE</sequence>
<dbReference type="PANTHER" id="PTHR46797">
    <property type="entry name" value="HTH-TYPE TRANSCRIPTIONAL REGULATOR"/>
    <property type="match status" value="1"/>
</dbReference>
<keyword evidence="1" id="KW-0238">DNA-binding</keyword>
<dbReference type="Gene3D" id="1.10.260.40">
    <property type="entry name" value="lambda repressor-like DNA-binding domains"/>
    <property type="match status" value="1"/>
</dbReference>
<evidence type="ECO:0000256" key="1">
    <source>
        <dbReference type="ARBA" id="ARBA00023125"/>
    </source>
</evidence>
<reference evidence="4" key="2">
    <citation type="submission" date="2021-04" db="EMBL/GenBank/DDBJ databases">
        <title>Novel species in family Eggerthellaceae.</title>
        <authorList>
            <person name="Zhang G."/>
        </authorList>
    </citation>
    <scope>NUCLEOTIDE SEQUENCE</scope>
    <source>
        <strain evidence="4">Zg-886</strain>
    </source>
</reference>
<dbReference type="Proteomes" id="UP000636394">
    <property type="component" value="Unassembled WGS sequence"/>
</dbReference>
<dbReference type="PANTHER" id="PTHR46797:SF19">
    <property type="entry name" value="BLL2473 PROTEIN"/>
    <property type="match status" value="1"/>
</dbReference>
<gene>
    <name evidence="3" type="ORF">GMI68_06495</name>
    <name evidence="4" type="ORF">J7S26_02975</name>
</gene>
<evidence type="ECO:0000313" key="6">
    <source>
        <dbReference type="Proteomes" id="UP000671910"/>
    </source>
</evidence>
<name>A0A9E6MRU1_9ACTN</name>
<dbReference type="InterPro" id="IPR013096">
    <property type="entry name" value="Cupin_2"/>
</dbReference>
<dbReference type="InterPro" id="IPR010982">
    <property type="entry name" value="Lambda_DNA-bd_dom_sf"/>
</dbReference>
<feature type="domain" description="HTH cro/C1-type" evidence="2">
    <location>
        <begin position="12"/>
        <end position="66"/>
    </location>
</feature>
<dbReference type="InterPro" id="IPR014710">
    <property type="entry name" value="RmlC-like_jellyroll"/>
</dbReference>
<protein>
    <submittedName>
        <fullName evidence="4">Cupin domain-containing protein</fullName>
    </submittedName>
</protein>
<dbReference type="Proteomes" id="UP000671910">
    <property type="component" value="Chromosome"/>
</dbReference>
<evidence type="ECO:0000313" key="4">
    <source>
        <dbReference type="EMBL" id="QTU84890.1"/>
    </source>
</evidence>
<dbReference type="RefSeq" id="WP_165058989.1">
    <property type="nucleotide sequence ID" value="NZ_CP072829.1"/>
</dbReference>
<dbReference type="SUPFAM" id="SSF47413">
    <property type="entry name" value="lambda repressor-like DNA-binding domains"/>
    <property type="match status" value="1"/>
</dbReference>
<dbReference type="AlphaFoldDB" id="A0A9E6MRU1"/>
<dbReference type="CDD" id="cd02209">
    <property type="entry name" value="cupin_XRE_C"/>
    <property type="match status" value="1"/>
</dbReference>
<dbReference type="EMBL" id="WPCR01000007">
    <property type="protein sequence ID" value="NHM14416.1"/>
    <property type="molecule type" value="Genomic_DNA"/>
</dbReference>
<keyword evidence="5" id="KW-1185">Reference proteome</keyword>
<dbReference type="PROSITE" id="PS50943">
    <property type="entry name" value="HTH_CROC1"/>
    <property type="match status" value="1"/>
</dbReference>
<dbReference type="KEGG" id="ebz:J7S26_02975"/>
<dbReference type="EMBL" id="CP072829">
    <property type="protein sequence ID" value="QTU84890.1"/>
    <property type="molecule type" value="Genomic_DNA"/>
</dbReference>
<dbReference type="GO" id="GO:0003700">
    <property type="term" value="F:DNA-binding transcription factor activity"/>
    <property type="evidence" value="ECO:0007669"/>
    <property type="project" value="TreeGrafter"/>
</dbReference>
<evidence type="ECO:0000313" key="3">
    <source>
        <dbReference type="EMBL" id="NHM14416.1"/>
    </source>
</evidence>
<dbReference type="InterPro" id="IPR011051">
    <property type="entry name" value="RmlC_Cupin_sf"/>
</dbReference>
<dbReference type="SUPFAM" id="SSF51182">
    <property type="entry name" value="RmlC-like cupins"/>
    <property type="match status" value="1"/>
</dbReference>
<organism evidence="4 6">
    <name type="scientific">Xiamenia xianingshaonis</name>
    <dbReference type="NCBI Taxonomy" id="2682776"/>
    <lineage>
        <taxon>Bacteria</taxon>
        <taxon>Bacillati</taxon>
        <taxon>Actinomycetota</taxon>
        <taxon>Coriobacteriia</taxon>
        <taxon>Eggerthellales</taxon>
        <taxon>Eggerthellaceae</taxon>
        <taxon>Xiamenia</taxon>
    </lineage>
</organism>
<dbReference type="CDD" id="cd00093">
    <property type="entry name" value="HTH_XRE"/>
    <property type="match status" value="1"/>
</dbReference>
<dbReference type="InterPro" id="IPR001387">
    <property type="entry name" value="Cro/C1-type_HTH"/>
</dbReference>
<reference evidence="3 5" key="1">
    <citation type="submission" date="2019-11" db="EMBL/GenBank/DDBJ databases">
        <title>Eggerthellaceae novel genus isolated from the rectal contents of marmort.</title>
        <authorList>
            <person name="Zhang G."/>
        </authorList>
    </citation>
    <scope>NUCLEOTIDE SEQUENCE [LARGE SCALE GENOMIC DNA]</scope>
    <source>
        <strain evidence="3">Zg-886</strain>
        <strain evidence="5">zg-886</strain>
    </source>
</reference>
<dbReference type="Gene3D" id="2.60.120.10">
    <property type="entry name" value="Jelly Rolls"/>
    <property type="match status" value="1"/>
</dbReference>
<evidence type="ECO:0000313" key="5">
    <source>
        <dbReference type="Proteomes" id="UP000636394"/>
    </source>
</evidence>
<dbReference type="Pfam" id="PF07883">
    <property type="entry name" value="Cupin_2"/>
    <property type="match status" value="1"/>
</dbReference>
<dbReference type="GO" id="GO:0003677">
    <property type="term" value="F:DNA binding"/>
    <property type="evidence" value="ECO:0007669"/>
    <property type="project" value="UniProtKB-KW"/>
</dbReference>
<dbReference type="GO" id="GO:0005829">
    <property type="term" value="C:cytosol"/>
    <property type="evidence" value="ECO:0007669"/>
    <property type="project" value="TreeGrafter"/>
</dbReference>
<dbReference type="InterPro" id="IPR050807">
    <property type="entry name" value="TransReg_Diox_bact_type"/>
</dbReference>
<accession>A0A9E6MRU1</accession>
<evidence type="ECO:0000259" key="2">
    <source>
        <dbReference type="PROSITE" id="PS50943"/>
    </source>
</evidence>